<organism evidence="3 4">
    <name type="scientific">Thraustotheca clavata</name>
    <dbReference type="NCBI Taxonomy" id="74557"/>
    <lineage>
        <taxon>Eukaryota</taxon>
        <taxon>Sar</taxon>
        <taxon>Stramenopiles</taxon>
        <taxon>Oomycota</taxon>
        <taxon>Saprolegniomycetes</taxon>
        <taxon>Saprolegniales</taxon>
        <taxon>Achlyaceae</taxon>
        <taxon>Thraustotheca</taxon>
    </lineage>
</organism>
<feature type="region of interest" description="Disordered" evidence="1">
    <location>
        <begin position="170"/>
        <end position="200"/>
    </location>
</feature>
<dbReference type="InterPro" id="IPR001683">
    <property type="entry name" value="PX_dom"/>
</dbReference>
<name>A0A1W0A347_9STRA</name>
<protein>
    <recommendedName>
        <fullName evidence="2">PX domain-containing protein</fullName>
    </recommendedName>
</protein>
<gene>
    <name evidence="3" type="ORF">THRCLA_20837</name>
</gene>
<dbReference type="Pfam" id="PF00787">
    <property type="entry name" value="PX"/>
    <property type="match status" value="1"/>
</dbReference>
<dbReference type="PROSITE" id="PS50195">
    <property type="entry name" value="PX"/>
    <property type="match status" value="1"/>
</dbReference>
<comment type="caution">
    <text evidence="3">The sequence shown here is derived from an EMBL/GenBank/DDBJ whole genome shotgun (WGS) entry which is preliminary data.</text>
</comment>
<dbReference type="Proteomes" id="UP000243217">
    <property type="component" value="Unassembled WGS sequence"/>
</dbReference>
<accession>A0A1W0A347</accession>
<proteinExistence type="predicted"/>
<evidence type="ECO:0000259" key="2">
    <source>
        <dbReference type="PROSITE" id="PS50195"/>
    </source>
</evidence>
<dbReference type="InterPro" id="IPR036871">
    <property type="entry name" value="PX_dom_sf"/>
</dbReference>
<dbReference type="SUPFAM" id="SSF64268">
    <property type="entry name" value="PX domain"/>
    <property type="match status" value="1"/>
</dbReference>
<keyword evidence="4" id="KW-1185">Reference proteome</keyword>
<evidence type="ECO:0000256" key="1">
    <source>
        <dbReference type="SAM" id="MobiDB-lite"/>
    </source>
</evidence>
<reference evidence="3 4" key="1">
    <citation type="journal article" date="2014" name="Genome Biol. Evol.">
        <title>The secreted proteins of Achlya hypogyna and Thraustotheca clavata identify the ancestral oomycete secretome and reveal gene acquisitions by horizontal gene transfer.</title>
        <authorList>
            <person name="Misner I."/>
            <person name="Blouin N."/>
            <person name="Leonard G."/>
            <person name="Richards T.A."/>
            <person name="Lane C.E."/>
        </authorList>
    </citation>
    <scope>NUCLEOTIDE SEQUENCE [LARGE SCALE GENOMIC DNA]</scope>
    <source>
        <strain evidence="3 4">ATCC 34112</strain>
    </source>
</reference>
<dbReference type="Gene3D" id="3.30.1520.10">
    <property type="entry name" value="Phox-like domain"/>
    <property type="match status" value="1"/>
</dbReference>
<dbReference type="OrthoDB" id="167675at2759"/>
<dbReference type="AlphaFoldDB" id="A0A1W0A347"/>
<sequence>MAQATSSSIRVKIIGHEKKEDKLTNSDIIVYRTVVLYNEQRFEQAIRFSRFYNFHMNLKTSEQKAITAKFPPRHPFKTVLTEKMLQKRENMLNAYIAAVCALPLNTHMESALLKLFEIRKHQLNPSLPPVSETSSVKEPYSPVSRIFSSRFDESASYCSSVRSSAQLMSSSSSDLGRVAEEERDTNEATQAKEMDEDEDDSLFEEALMEPVQIDYPSLIKQAALAQLNKVNSLLHNPIDVSMGIESIPASNYQDAIEQQLCVINSMLKEPSQRQFEGSQTRTTFLQPNL</sequence>
<evidence type="ECO:0000313" key="4">
    <source>
        <dbReference type="Proteomes" id="UP000243217"/>
    </source>
</evidence>
<dbReference type="EMBL" id="JNBS01000584">
    <property type="protein sequence ID" value="OQS04619.1"/>
    <property type="molecule type" value="Genomic_DNA"/>
</dbReference>
<feature type="domain" description="PX" evidence="2">
    <location>
        <begin position="9"/>
        <end position="123"/>
    </location>
</feature>
<dbReference type="GO" id="GO:0035091">
    <property type="term" value="F:phosphatidylinositol binding"/>
    <property type="evidence" value="ECO:0007669"/>
    <property type="project" value="InterPro"/>
</dbReference>
<evidence type="ECO:0000313" key="3">
    <source>
        <dbReference type="EMBL" id="OQS04619.1"/>
    </source>
</evidence>
<dbReference type="CDD" id="cd06093">
    <property type="entry name" value="PX_domain"/>
    <property type="match status" value="1"/>
</dbReference>